<sequence>MKINVLLHLTLLLVRTLSIEDSPVDKLTDVSDGSSQHLNSVQHGECSYTFILPEPEESRTGSWPEEHDGNYGGHNVQKESPQGKPSHLNQRIQHMELAMENYTRWLQKTEVFVKDSLTEDTTHLRNSAVHSEMTAMLDLGTKLLSQSTQHIRRLTDMETQVFNQTSRLEIQSLENSLSSNKLENKLLRQTSEINQLQEKTDSLEQRMHNMEARHRAELGWIKSERTELQRHLASQSSSIQSLELNLEQVMTNNSALYREQLQLHSTINDLLKLCSKNKGKPTVSLNVFKQMDEQGKYRDCAELFRAGFNRSGIYTIYISMQDMHKVYCNMESAGGGWTIIQLRKDGTLDFHRTWKEYKMGFGSLTGEHWLGNELVYKLTNQRQYTLRLELTDWDGKFAFSQYDKFYLGSEKQNYRLFLKSYSGTAGRQSSLVINGADFSTKDMDNDNCICKCALMLTGGWWFDACGPSNLNGMYYTSGQSSGKLDGIKWHYFKGPNYSLRATTMMIHPLDF</sequence>
<feature type="domain" description="Fibrinogen C-terminal" evidence="11">
    <location>
        <begin position="291"/>
        <end position="510"/>
    </location>
</feature>
<comment type="subcellular location">
    <subcellularLocation>
        <location evidence="1">Secreted</location>
    </subcellularLocation>
</comment>
<evidence type="ECO:0000256" key="5">
    <source>
        <dbReference type="ARBA" id="ARBA00023054"/>
    </source>
</evidence>
<feature type="region of interest" description="Disordered" evidence="9">
    <location>
        <begin position="55"/>
        <end position="87"/>
    </location>
</feature>
<dbReference type="PROSITE" id="PS00514">
    <property type="entry name" value="FIBRINOGEN_C_1"/>
    <property type="match status" value="1"/>
</dbReference>
<dbReference type="GO" id="GO:0005576">
    <property type="term" value="C:extracellular region"/>
    <property type="evidence" value="ECO:0007669"/>
    <property type="project" value="UniProtKB-SubCell"/>
</dbReference>
<dbReference type="CDD" id="cd00087">
    <property type="entry name" value="FReD"/>
    <property type="match status" value="1"/>
</dbReference>
<dbReference type="Pfam" id="PF00147">
    <property type="entry name" value="Fibrinogen_C"/>
    <property type="match status" value="1"/>
</dbReference>
<dbReference type="SUPFAM" id="SSF56496">
    <property type="entry name" value="Fibrinogen C-terminal domain-like"/>
    <property type="match status" value="1"/>
</dbReference>
<dbReference type="InterPro" id="IPR014716">
    <property type="entry name" value="Fibrinogen_a/b/g_C_1"/>
</dbReference>
<dbReference type="PANTHER" id="PTHR47221">
    <property type="entry name" value="FIBRINOGEN ALPHA CHAIN"/>
    <property type="match status" value="1"/>
</dbReference>
<accession>A0AA88PWM8</accession>
<evidence type="ECO:0000256" key="9">
    <source>
        <dbReference type="SAM" id="MobiDB-lite"/>
    </source>
</evidence>
<evidence type="ECO:0000256" key="6">
    <source>
        <dbReference type="ARBA" id="ARBA00023157"/>
    </source>
</evidence>
<keyword evidence="4 10" id="KW-0732">Signal</keyword>
<keyword evidence="3" id="KW-0037">Angiogenesis</keyword>
<name>A0AA88PWM8_9TELE</name>
<evidence type="ECO:0000259" key="11">
    <source>
        <dbReference type="PROSITE" id="PS51406"/>
    </source>
</evidence>
<evidence type="ECO:0000256" key="4">
    <source>
        <dbReference type="ARBA" id="ARBA00022729"/>
    </source>
</evidence>
<keyword evidence="13" id="KW-1185">Reference proteome</keyword>
<keyword evidence="5 8" id="KW-0175">Coiled coil</keyword>
<feature type="chain" id="PRO_5041744232" description="Fibrinogen C-terminal domain-containing protein" evidence="10">
    <location>
        <begin position="19"/>
        <end position="511"/>
    </location>
</feature>
<dbReference type="FunFam" id="4.10.530.10:FF:000001">
    <property type="entry name" value="angiopoietin-2 isoform X1"/>
    <property type="match status" value="1"/>
</dbReference>
<dbReference type="InterPro" id="IPR036056">
    <property type="entry name" value="Fibrinogen-like_C"/>
</dbReference>
<keyword evidence="2" id="KW-0964">Secreted</keyword>
<feature type="signal peptide" evidence="10">
    <location>
        <begin position="1"/>
        <end position="18"/>
    </location>
</feature>
<keyword evidence="7" id="KW-0325">Glycoprotein</keyword>
<evidence type="ECO:0000256" key="1">
    <source>
        <dbReference type="ARBA" id="ARBA00004613"/>
    </source>
</evidence>
<evidence type="ECO:0000256" key="7">
    <source>
        <dbReference type="ARBA" id="ARBA00023180"/>
    </source>
</evidence>
<dbReference type="GO" id="GO:0007596">
    <property type="term" value="P:blood coagulation"/>
    <property type="evidence" value="ECO:0007669"/>
    <property type="project" value="InterPro"/>
</dbReference>
<dbReference type="GO" id="GO:0001525">
    <property type="term" value="P:angiogenesis"/>
    <property type="evidence" value="ECO:0007669"/>
    <property type="project" value="UniProtKB-KW"/>
</dbReference>
<dbReference type="FunFam" id="3.90.215.10:FF:000001">
    <property type="entry name" value="Tenascin isoform 1"/>
    <property type="match status" value="1"/>
</dbReference>
<dbReference type="SMART" id="SM00186">
    <property type="entry name" value="FBG"/>
    <property type="match status" value="1"/>
</dbReference>
<dbReference type="InterPro" id="IPR020837">
    <property type="entry name" value="Fibrinogen_CS"/>
</dbReference>
<dbReference type="AlphaFoldDB" id="A0AA88PWM8"/>
<dbReference type="Gene3D" id="4.10.530.10">
    <property type="entry name" value="Gamma-fibrinogen Carboxyl Terminal Fragment, domain 2"/>
    <property type="match status" value="1"/>
</dbReference>
<gene>
    <name evidence="12" type="ORF">Q8A67_008075</name>
</gene>
<dbReference type="PROSITE" id="PS51406">
    <property type="entry name" value="FIBRINOGEN_C_2"/>
    <property type="match status" value="1"/>
</dbReference>
<dbReference type="Proteomes" id="UP001187343">
    <property type="component" value="Unassembled WGS sequence"/>
</dbReference>
<evidence type="ECO:0000256" key="10">
    <source>
        <dbReference type="SAM" id="SignalP"/>
    </source>
</evidence>
<evidence type="ECO:0000256" key="2">
    <source>
        <dbReference type="ARBA" id="ARBA00022525"/>
    </source>
</evidence>
<feature type="compositionally biased region" description="Basic and acidic residues" evidence="9">
    <location>
        <begin position="56"/>
        <end position="69"/>
    </location>
</feature>
<dbReference type="EMBL" id="JAUYZG010000007">
    <property type="protein sequence ID" value="KAK2903362.1"/>
    <property type="molecule type" value="Genomic_DNA"/>
</dbReference>
<feature type="coiled-coil region" evidence="8">
    <location>
        <begin position="179"/>
        <end position="213"/>
    </location>
</feature>
<dbReference type="PANTHER" id="PTHR47221:SF6">
    <property type="entry name" value="FIBRINOGEN ALPHA CHAIN"/>
    <property type="match status" value="1"/>
</dbReference>
<protein>
    <recommendedName>
        <fullName evidence="11">Fibrinogen C-terminal domain-containing protein</fullName>
    </recommendedName>
</protein>
<reference evidence="12" key="1">
    <citation type="submission" date="2023-08" db="EMBL/GenBank/DDBJ databases">
        <title>Chromosome-level Genome Assembly of mud carp (Cirrhinus molitorella).</title>
        <authorList>
            <person name="Liu H."/>
        </authorList>
    </citation>
    <scope>NUCLEOTIDE SEQUENCE</scope>
    <source>
        <strain evidence="12">Prfri</strain>
        <tissue evidence="12">Muscle</tissue>
    </source>
</reference>
<dbReference type="InterPro" id="IPR002181">
    <property type="entry name" value="Fibrinogen_a/b/g_C_dom"/>
</dbReference>
<proteinExistence type="predicted"/>
<dbReference type="InterPro" id="IPR037579">
    <property type="entry name" value="FIB_ANG-like"/>
</dbReference>
<dbReference type="InterPro" id="IPR057439">
    <property type="entry name" value="ANG-1/2/4"/>
</dbReference>
<evidence type="ECO:0000256" key="3">
    <source>
        <dbReference type="ARBA" id="ARBA00022657"/>
    </source>
</evidence>
<evidence type="ECO:0000256" key="8">
    <source>
        <dbReference type="SAM" id="Coils"/>
    </source>
</evidence>
<keyword evidence="6" id="KW-1015">Disulfide bond</keyword>
<dbReference type="NCBIfam" id="NF040941">
    <property type="entry name" value="GGGWT_bact"/>
    <property type="match status" value="1"/>
</dbReference>
<organism evidence="12 13">
    <name type="scientific">Cirrhinus molitorella</name>
    <name type="common">mud carp</name>
    <dbReference type="NCBI Taxonomy" id="172907"/>
    <lineage>
        <taxon>Eukaryota</taxon>
        <taxon>Metazoa</taxon>
        <taxon>Chordata</taxon>
        <taxon>Craniata</taxon>
        <taxon>Vertebrata</taxon>
        <taxon>Euteleostomi</taxon>
        <taxon>Actinopterygii</taxon>
        <taxon>Neopterygii</taxon>
        <taxon>Teleostei</taxon>
        <taxon>Ostariophysi</taxon>
        <taxon>Cypriniformes</taxon>
        <taxon>Cyprinidae</taxon>
        <taxon>Labeoninae</taxon>
        <taxon>Labeonini</taxon>
        <taxon>Cirrhinus</taxon>
    </lineage>
</organism>
<comment type="caution">
    <text evidence="12">The sequence shown here is derived from an EMBL/GenBank/DDBJ whole genome shotgun (WGS) entry which is preliminary data.</text>
</comment>
<dbReference type="Pfam" id="PF25443">
    <property type="entry name" value="ANG-1"/>
    <property type="match status" value="1"/>
</dbReference>
<dbReference type="Gene3D" id="3.90.215.10">
    <property type="entry name" value="Gamma Fibrinogen, chain A, domain 1"/>
    <property type="match status" value="1"/>
</dbReference>
<evidence type="ECO:0000313" key="13">
    <source>
        <dbReference type="Proteomes" id="UP001187343"/>
    </source>
</evidence>
<evidence type="ECO:0000313" key="12">
    <source>
        <dbReference type="EMBL" id="KAK2903362.1"/>
    </source>
</evidence>